<feature type="compositionally biased region" description="Pro residues" evidence="1">
    <location>
        <begin position="56"/>
        <end position="65"/>
    </location>
</feature>
<gene>
    <name evidence="2" type="ORF">LTR84_004972</name>
</gene>
<protein>
    <submittedName>
        <fullName evidence="2">Uncharacterized protein</fullName>
    </submittedName>
</protein>
<evidence type="ECO:0000313" key="2">
    <source>
        <dbReference type="EMBL" id="KAK5062896.1"/>
    </source>
</evidence>
<feature type="compositionally biased region" description="Low complexity" evidence="1">
    <location>
        <begin position="139"/>
        <end position="158"/>
    </location>
</feature>
<dbReference type="GeneID" id="89973150"/>
<feature type="compositionally biased region" description="Polar residues" evidence="1">
    <location>
        <begin position="104"/>
        <end position="127"/>
    </location>
</feature>
<accession>A0AAV9NQ32</accession>
<evidence type="ECO:0000313" key="3">
    <source>
        <dbReference type="Proteomes" id="UP001358417"/>
    </source>
</evidence>
<dbReference type="Proteomes" id="UP001358417">
    <property type="component" value="Unassembled WGS sequence"/>
</dbReference>
<proteinExistence type="predicted"/>
<dbReference type="RefSeq" id="XP_064711168.1">
    <property type="nucleotide sequence ID" value="XM_064848544.1"/>
</dbReference>
<dbReference type="EMBL" id="JAVRRD010000002">
    <property type="protein sequence ID" value="KAK5062896.1"/>
    <property type="molecule type" value="Genomic_DNA"/>
</dbReference>
<name>A0AAV9NQ32_9EURO</name>
<feature type="compositionally biased region" description="Low complexity" evidence="1">
    <location>
        <begin position="34"/>
        <end position="55"/>
    </location>
</feature>
<dbReference type="AlphaFoldDB" id="A0AAV9NQ32"/>
<keyword evidence="3" id="KW-1185">Reference proteome</keyword>
<reference evidence="2 3" key="1">
    <citation type="submission" date="2023-08" db="EMBL/GenBank/DDBJ databases">
        <title>Black Yeasts Isolated from many extreme environments.</title>
        <authorList>
            <person name="Coleine C."/>
            <person name="Stajich J.E."/>
            <person name="Selbmann L."/>
        </authorList>
    </citation>
    <scope>NUCLEOTIDE SEQUENCE [LARGE SCALE GENOMIC DNA]</scope>
    <source>
        <strain evidence="2 3">CCFEE 5792</strain>
    </source>
</reference>
<comment type="caution">
    <text evidence="2">The sequence shown here is derived from an EMBL/GenBank/DDBJ whole genome shotgun (WGS) entry which is preliminary data.</text>
</comment>
<sequence length="208" mass="23121">MSTYPRRSARLSPQAQQHQFQQKPTSLAAPAFNQSYSQSSSTSTSSHPSPISNTLNPPPPPPTPHQPGLQLHPSYMSQQQQNPHLHAPLPSPSIGNMDPFFGRPQSQTNSYASQDNQASFLGQQRQQGIGGPEQNYNPHTHQQYQAPQQYDYQNQQHQFHPHTNSMSQEHPAHTGRANPGQLPPDFLAEAAKRAELACMMRDFGDVSL</sequence>
<organism evidence="2 3">
    <name type="scientific">Exophiala bonariae</name>
    <dbReference type="NCBI Taxonomy" id="1690606"/>
    <lineage>
        <taxon>Eukaryota</taxon>
        <taxon>Fungi</taxon>
        <taxon>Dikarya</taxon>
        <taxon>Ascomycota</taxon>
        <taxon>Pezizomycotina</taxon>
        <taxon>Eurotiomycetes</taxon>
        <taxon>Chaetothyriomycetidae</taxon>
        <taxon>Chaetothyriales</taxon>
        <taxon>Herpotrichiellaceae</taxon>
        <taxon>Exophiala</taxon>
    </lineage>
</organism>
<evidence type="ECO:0000256" key="1">
    <source>
        <dbReference type="SAM" id="MobiDB-lite"/>
    </source>
</evidence>
<feature type="region of interest" description="Disordered" evidence="1">
    <location>
        <begin position="1"/>
        <end position="184"/>
    </location>
</feature>